<dbReference type="Pfam" id="PF07730">
    <property type="entry name" value="HisKA_3"/>
    <property type="match status" value="1"/>
</dbReference>
<evidence type="ECO:0000313" key="14">
    <source>
        <dbReference type="EMBL" id="MUN62131.1"/>
    </source>
</evidence>
<dbReference type="Pfam" id="PF02518">
    <property type="entry name" value="HATPase_c"/>
    <property type="match status" value="1"/>
</dbReference>
<dbReference type="PANTHER" id="PTHR24421">
    <property type="entry name" value="NITRATE/NITRITE SENSOR PROTEIN NARX-RELATED"/>
    <property type="match status" value="1"/>
</dbReference>
<name>A0A6N8GG43_9MICC</name>
<organism evidence="14 15">
    <name type="scientific">Kocuria sediminis</name>
    <dbReference type="NCBI Taxonomy" id="1038857"/>
    <lineage>
        <taxon>Bacteria</taxon>
        <taxon>Bacillati</taxon>
        <taxon>Actinomycetota</taxon>
        <taxon>Actinomycetes</taxon>
        <taxon>Micrococcales</taxon>
        <taxon>Micrococcaceae</taxon>
        <taxon>Kocuria</taxon>
    </lineage>
</organism>
<evidence type="ECO:0000259" key="12">
    <source>
        <dbReference type="Pfam" id="PF02518"/>
    </source>
</evidence>
<dbReference type="GO" id="GO:0005524">
    <property type="term" value="F:ATP binding"/>
    <property type="evidence" value="ECO:0007669"/>
    <property type="project" value="UniProtKB-KW"/>
</dbReference>
<evidence type="ECO:0000256" key="4">
    <source>
        <dbReference type="ARBA" id="ARBA00022679"/>
    </source>
</evidence>
<dbReference type="GO" id="GO:0000155">
    <property type="term" value="F:phosphorelay sensor kinase activity"/>
    <property type="evidence" value="ECO:0007669"/>
    <property type="project" value="InterPro"/>
</dbReference>
<keyword evidence="9" id="KW-0175">Coiled coil</keyword>
<dbReference type="InterPro" id="IPR011712">
    <property type="entry name" value="Sig_transdc_His_kin_sub3_dim/P"/>
</dbReference>
<gene>
    <name evidence="14" type="ORF">GMA12_03060</name>
</gene>
<evidence type="ECO:0000256" key="10">
    <source>
        <dbReference type="SAM" id="MobiDB-lite"/>
    </source>
</evidence>
<feature type="domain" description="Signal transduction histidine kinase subgroup 3 dimerisation and phosphoacceptor" evidence="13">
    <location>
        <begin position="196"/>
        <end position="259"/>
    </location>
</feature>
<evidence type="ECO:0000256" key="3">
    <source>
        <dbReference type="ARBA" id="ARBA00022553"/>
    </source>
</evidence>
<dbReference type="InterPro" id="IPR036890">
    <property type="entry name" value="HATPase_C_sf"/>
</dbReference>
<proteinExistence type="predicted"/>
<feature type="region of interest" description="Disordered" evidence="10">
    <location>
        <begin position="352"/>
        <end position="371"/>
    </location>
</feature>
<keyword evidence="11" id="KW-0472">Membrane</keyword>
<feature type="transmembrane region" description="Helical" evidence="11">
    <location>
        <begin position="147"/>
        <end position="168"/>
    </location>
</feature>
<keyword evidence="3" id="KW-0597">Phosphoprotein</keyword>
<sequence length="412" mass="44951">MTDVTASIERAPRTARKSDFFHAEPIAWWLSAVLVVYAFVSLADDLTHLVGSFDGSLSREFMLVLDGVLSYVVVGMVAWRATWASVASVSCMITSVMIDNFGAVIIPILVVTAAVIATATSRFIAAHLLVYFVWIFMATFLREGGFSGAVFWNLLIPVLVAALIGAGIRHFRLQRQRSEQQVRDLEILNERLREDERQALARDLHDVVAHELTLITMQTMSRRRSEDVGELHQVLETVEGAARSALHELRVLLRLLRDENDGDHPRDVTGAGLAIGSLDQVVTSLAASLRDLRFDPQVALTGDLEATPTTVRGTAARILQEAVTNIIKYAPRGSRCLISVAADDHELKLRVTNPLPRSSPHAAGRSSELSSGLGLRGITERVSLLGGHAESGPEGGQWVLDVCLPVDGREAL</sequence>
<dbReference type="GO" id="GO:0016020">
    <property type="term" value="C:membrane"/>
    <property type="evidence" value="ECO:0007669"/>
    <property type="project" value="InterPro"/>
</dbReference>
<keyword evidence="5" id="KW-0547">Nucleotide-binding</keyword>
<evidence type="ECO:0000256" key="6">
    <source>
        <dbReference type="ARBA" id="ARBA00022777"/>
    </source>
</evidence>
<dbReference type="GO" id="GO:0046983">
    <property type="term" value="F:protein dimerization activity"/>
    <property type="evidence" value="ECO:0007669"/>
    <property type="project" value="InterPro"/>
</dbReference>
<dbReference type="Proteomes" id="UP000436989">
    <property type="component" value="Unassembled WGS sequence"/>
</dbReference>
<dbReference type="EMBL" id="WOGU01000002">
    <property type="protein sequence ID" value="MUN62131.1"/>
    <property type="molecule type" value="Genomic_DNA"/>
</dbReference>
<keyword evidence="6 14" id="KW-0418">Kinase</keyword>
<feature type="transmembrane region" description="Helical" evidence="11">
    <location>
        <begin position="123"/>
        <end position="141"/>
    </location>
</feature>
<comment type="caution">
    <text evidence="14">The sequence shown here is derived from an EMBL/GenBank/DDBJ whole genome shotgun (WGS) entry which is preliminary data.</text>
</comment>
<evidence type="ECO:0000256" key="1">
    <source>
        <dbReference type="ARBA" id="ARBA00000085"/>
    </source>
</evidence>
<keyword evidence="15" id="KW-1185">Reference proteome</keyword>
<dbReference type="SUPFAM" id="SSF55874">
    <property type="entry name" value="ATPase domain of HSP90 chaperone/DNA topoisomerase II/histidine kinase"/>
    <property type="match status" value="1"/>
</dbReference>
<feature type="transmembrane region" description="Helical" evidence="11">
    <location>
        <begin position="63"/>
        <end position="81"/>
    </location>
</feature>
<evidence type="ECO:0000313" key="15">
    <source>
        <dbReference type="Proteomes" id="UP000436989"/>
    </source>
</evidence>
<evidence type="ECO:0000256" key="9">
    <source>
        <dbReference type="SAM" id="Coils"/>
    </source>
</evidence>
<keyword evidence="11" id="KW-0812">Transmembrane</keyword>
<keyword evidence="11" id="KW-1133">Transmembrane helix</keyword>
<feature type="transmembrane region" description="Helical" evidence="11">
    <location>
        <begin position="87"/>
        <end position="116"/>
    </location>
</feature>
<feature type="transmembrane region" description="Helical" evidence="11">
    <location>
        <begin position="26"/>
        <end position="43"/>
    </location>
</feature>
<dbReference type="EC" id="2.7.13.3" evidence="2"/>
<evidence type="ECO:0000256" key="7">
    <source>
        <dbReference type="ARBA" id="ARBA00022840"/>
    </source>
</evidence>
<evidence type="ECO:0000259" key="13">
    <source>
        <dbReference type="Pfam" id="PF07730"/>
    </source>
</evidence>
<accession>A0A6N8GG43</accession>
<dbReference type="InterPro" id="IPR050482">
    <property type="entry name" value="Sensor_HK_TwoCompSys"/>
</dbReference>
<dbReference type="PANTHER" id="PTHR24421:SF10">
    <property type="entry name" value="NITRATE_NITRITE SENSOR PROTEIN NARQ"/>
    <property type="match status" value="1"/>
</dbReference>
<comment type="catalytic activity">
    <reaction evidence="1">
        <text>ATP + protein L-histidine = ADP + protein N-phospho-L-histidine.</text>
        <dbReference type="EC" id="2.7.13.3"/>
    </reaction>
</comment>
<dbReference type="RefSeq" id="WP_156267074.1">
    <property type="nucleotide sequence ID" value="NZ_WOGU01000002.1"/>
</dbReference>
<reference evidence="14 15" key="1">
    <citation type="submission" date="2019-12" db="EMBL/GenBank/DDBJ databases">
        <authorList>
            <person name="Shi Y."/>
        </authorList>
    </citation>
    <scope>NUCLEOTIDE SEQUENCE [LARGE SCALE GENOMIC DNA]</scope>
    <source>
        <strain evidence="14 15">JCM 17929</strain>
    </source>
</reference>
<dbReference type="AlphaFoldDB" id="A0A6N8GG43"/>
<evidence type="ECO:0000256" key="5">
    <source>
        <dbReference type="ARBA" id="ARBA00022741"/>
    </source>
</evidence>
<protein>
    <recommendedName>
        <fullName evidence="2">histidine kinase</fullName>
        <ecNumber evidence="2">2.7.13.3</ecNumber>
    </recommendedName>
</protein>
<evidence type="ECO:0000256" key="2">
    <source>
        <dbReference type="ARBA" id="ARBA00012438"/>
    </source>
</evidence>
<feature type="coiled-coil region" evidence="9">
    <location>
        <begin position="175"/>
        <end position="202"/>
    </location>
</feature>
<keyword evidence="7" id="KW-0067">ATP-binding</keyword>
<dbReference type="Gene3D" id="3.30.565.10">
    <property type="entry name" value="Histidine kinase-like ATPase, C-terminal domain"/>
    <property type="match status" value="1"/>
</dbReference>
<keyword evidence="8" id="KW-0902">Two-component regulatory system</keyword>
<keyword evidence="4" id="KW-0808">Transferase</keyword>
<dbReference type="InterPro" id="IPR003594">
    <property type="entry name" value="HATPase_dom"/>
</dbReference>
<evidence type="ECO:0000256" key="11">
    <source>
        <dbReference type="SAM" id="Phobius"/>
    </source>
</evidence>
<evidence type="ECO:0000256" key="8">
    <source>
        <dbReference type="ARBA" id="ARBA00023012"/>
    </source>
</evidence>
<dbReference type="Gene3D" id="1.20.5.1930">
    <property type="match status" value="1"/>
</dbReference>
<dbReference type="CDD" id="cd16917">
    <property type="entry name" value="HATPase_UhpB-NarQ-NarX-like"/>
    <property type="match status" value="1"/>
</dbReference>
<feature type="domain" description="Histidine kinase/HSP90-like ATPase" evidence="12">
    <location>
        <begin position="315"/>
        <end position="398"/>
    </location>
</feature>